<evidence type="ECO:0000259" key="1">
    <source>
        <dbReference type="Pfam" id="PF02625"/>
    </source>
</evidence>
<dbReference type="Pfam" id="PF13478">
    <property type="entry name" value="XdhC_C"/>
    <property type="match status" value="1"/>
</dbReference>
<dbReference type="EMBL" id="ASRX01000086">
    <property type="protein sequence ID" value="EYF01185.1"/>
    <property type="molecule type" value="Genomic_DNA"/>
</dbReference>
<organism evidence="3 4">
    <name type="scientific">Chondromyces apiculatus DSM 436</name>
    <dbReference type="NCBI Taxonomy" id="1192034"/>
    <lineage>
        <taxon>Bacteria</taxon>
        <taxon>Pseudomonadati</taxon>
        <taxon>Myxococcota</taxon>
        <taxon>Polyangia</taxon>
        <taxon>Polyangiales</taxon>
        <taxon>Polyangiaceae</taxon>
        <taxon>Chondromyces</taxon>
    </lineage>
</organism>
<proteinExistence type="predicted"/>
<dbReference type="AlphaFoldDB" id="A0A017SX51"/>
<keyword evidence="4" id="KW-1185">Reference proteome</keyword>
<evidence type="ECO:0000313" key="4">
    <source>
        <dbReference type="Proteomes" id="UP000019678"/>
    </source>
</evidence>
<reference evidence="3 4" key="1">
    <citation type="submission" date="2013-05" db="EMBL/GenBank/DDBJ databases">
        <title>Genome assembly of Chondromyces apiculatus DSM 436.</title>
        <authorList>
            <person name="Sharma G."/>
            <person name="Khatri I."/>
            <person name="Kaur C."/>
            <person name="Mayilraj S."/>
            <person name="Subramanian S."/>
        </authorList>
    </citation>
    <scope>NUCLEOTIDE SEQUENCE [LARGE SCALE GENOMIC DNA]</scope>
    <source>
        <strain evidence="3 4">DSM 436</strain>
    </source>
</reference>
<accession>A0A017SX51</accession>
<dbReference type="eggNOG" id="COG1975">
    <property type="taxonomic scope" value="Bacteria"/>
</dbReference>
<comment type="caution">
    <text evidence="3">The sequence shown here is derived from an EMBL/GenBank/DDBJ whole genome shotgun (WGS) entry which is preliminary data.</text>
</comment>
<dbReference type="STRING" id="1192034.CAP_8526"/>
<name>A0A017SX51_9BACT</name>
<dbReference type="RefSeq" id="WP_044249775.1">
    <property type="nucleotide sequence ID" value="NZ_ASRX01000086.1"/>
</dbReference>
<dbReference type="Gene3D" id="3.40.50.720">
    <property type="entry name" value="NAD(P)-binding Rossmann-like Domain"/>
    <property type="match status" value="1"/>
</dbReference>
<dbReference type="InterPro" id="IPR052698">
    <property type="entry name" value="MoCofactor_Util/Proc"/>
</dbReference>
<evidence type="ECO:0000259" key="2">
    <source>
        <dbReference type="Pfam" id="PF13478"/>
    </source>
</evidence>
<dbReference type="InterPro" id="IPR003777">
    <property type="entry name" value="XdhC_CoxI"/>
</dbReference>
<sequence>MKDAAAIASAAATLRARREPFLMATVVRVQGSSYRRPGARLIATAEGRLAGTISGGCLERDLLRTGFWRARHGPVLVRYDSQDLDEGEPVLGCGGIVEVLLEQGTAGAEDDPLALLTGVLSSDQAAALATVFQTTDRSIPLGARWALRGGSLAEASHPGHPRAPGLLDAMASASAKVLATERAACLELATDQGVVDVLVEPILPAPHVFIFGEGPDVLPLVTMARHLGWRVTVWGAPDSLGNRAHLVAAGAVVESDLEVVRGRVDASHRAMAVVMGHSLSRDREALRAALASRAVYIGVLGPRHRTASLAAEVSHGLLADPRVHAPIGLDLGAETPEEIALSIASEILARIRGASHAPLRQRETIHGGAT</sequence>
<feature type="domain" description="XdhC- CoxI" evidence="1">
    <location>
        <begin position="15"/>
        <end position="80"/>
    </location>
</feature>
<feature type="domain" description="XdhC Rossmann" evidence="2">
    <location>
        <begin position="208"/>
        <end position="347"/>
    </location>
</feature>
<protein>
    <submittedName>
        <fullName evidence="3">Xanthine and CO dehydrogenases maturation factor, XdhC/CoxF family</fullName>
    </submittedName>
</protein>
<dbReference type="Pfam" id="PF02625">
    <property type="entry name" value="XdhC_CoxI"/>
    <property type="match status" value="1"/>
</dbReference>
<dbReference type="OrthoDB" id="9815497at2"/>
<dbReference type="PANTHER" id="PTHR30388">
    <property type="entry name" value="ALDEHYDE OXIDOREDUCTASE MOLYBDENUM COFACTOR ASSEMBLY PROTEIN"/>
    <property type="match status" value="1"/>
</dbReference>
<evidence type="ECO:0000313" key="3">
    <source>
        <dbReference type="EMBL" id="EYF01185.1"/>
    </source>
</evidence>
<gene>
    <name evidence="3" type="ORF">CAP_8526</name>
</gene>
<dbReference type="Proteomes" id="UP000019678">
    <property type="component" value="Unassembled WGS sequence"/>
</dbReference>
<dbReference type="PANTHER" id="PTHR30388:SF6">
    <property type="entry name" value="XANTHINE DEHYDROGENASE SUBUNIT A-RELATED"/>
    <property type="match status" value="1"/>
</dbReference>
<dbReference type="InterPro" id="IPR027051">
    <property type="entry name" value="XdhC_Rossmann_dom"/>
</dbReference>